<keyword evidence="9 12" id="KW-1133">Transmembrane helix</keyword>
<evidence type="ECO:0000256" key="11">
    <source>
        <dbReference type="ARBA" id="ARBA00023136"/>
    </source>
</evidence>
<proteinExistence type="inferred from homology"/>
<evidence type="ECO:0000256" key="10">
    <source>
        <dbReference type="ARBA" id="ARBA00023049"/>
    </source>
</evidence>
<evidence type="ECO:0000256" key="6">
    <source>
        <dbReference type="ARBA" id="ARBA00022723"/>
    </source>
</evidence>
<dbReference type="InterPro" id="IPR008915">
    <property type="entry name" value="Peptidase_M50"/>
</dbReference>
<dbReference type="Pfam" id="PF02163">
    <property type="entry name" value="Peptidase_M50"/>
    <property type="match status" value="1"/>
</dbReference>
<evidence type="ECO:0000313" key="14">
    <source>
        <dbReference type="EMBL" id="SEV95995.1"/>
    </source>
</evidence>
<dbReference type="RefSeq" id="WP_089989652.1">
    <property type="nucleotide sequence ID" value="NZ_FOIZ01000001.1"/>
</dbReference>
<comment type="subcellular location">
    <subcellularLocation>
        <location evidence="2">Membrane</location>
        <topology evidence="2">Multi-pass membrane protein</topology>
    </subcellularLocation>
</comment>
<evidence type="ECO:0000256" key="9">
    <source>
        <dbReference type="ARBA" id="ARBA00022989"/>
    </source>
</evidence>
<feature type="transmembrane region" description="Helical" evidence="12">
    <location>
        <begin position="98"/>
        <end position="121"/>
    </location>
</feature>
<feature type="transmembrane region" description="Helical" evidence="12">
    <location>
        <begin position="141"/>
        <end position="163"/>
    </location>
</feature>
<dbReference type="EMBL" id="FOIZ01000001">
    <property type="protein sequence ID" value="SEV95995.1"/>
    <property type="molecule type" value="Genomic_DNA"/>
</dbReference>
<dbReference type="PANTHER" id="PTHR39188">
    <property type="entry name" value="MEMBRANE-ASSOCIATED ZINC METALLOPROTEASE M50B"/>
    <property type="match status" value="1"/>
</dbReference>
<evidence type="ECO:0000256" key="3">
    <source>
        <dbReference type="ARBA" id="ARBA00007931"/>
    </source>
</evidence>
<sequence length="234" mass="25563">MLQNDNVVYSFTGPMGVRIDIGQSIIFLIGLILFLNLGSSLVNGAIFVTMLFVSILLHELGHAWGCKVQGIPVQRILMHGGGGLCFPGRTGTPREQELIVIMGPLVNLALWAMSGVLQYLVLRYALANPGSPQGDVVMFQIINYVGLFGWLNLLLFVFNLIPVQPLDGGKMFHLLMLRLTNPRKAVQITGAVGLAAAVLWIPAAIFAYVSFGFILFFFPSIPLHFAMMQGRAAF</sequence>
<keyword evidence="11 12" id="KW-0472">Membrane</keyword>
<accession>A0A1I0N5G5</accession>
<dbReference type="GO" id="GO:0006508">
    <property type="term" value="P:proteolysis"/>
    <property type="evidence" value="ECO:0007669"/>
    <property type="project" value="UniProtKB-KW"/>
</dbReference>
<evidence type="ECO:0000256" key="4">
    <source>
        <dbReference type="ARBA" id="ARBA00022670"/>
    </source>
</evidence>
<keyword evidence="4 14" id="KW-0645">Protease</keyword>
<dbReference type="OrthoDB" id="9781963at2"/>
<keyword evidence="6" id="KW-0479">Metal-binding</keyword>
<evidence type="ECO:0000256" key="5">
    <source>
        <dbReference type="ARBA" id="ARBA00022692"/>
    </source>
</evidence>
<dbReference type="GO" id="GO:0046872">
    <property type="term" value="F:metal ion binding"/>
    <property type="evidence" value="ECO:0007669"/>
    <property type="project" value="UniProtKB-KW"/>
</dbReference>
<feature type="transmembrane region" description="Helical" evidence="12">
    <location>
        <begin position="25"/>
        <end position="57"/>
    </location>
</feature>
<feature type="transmembrane region" description="Helical" evidence="12">
    <location>
        <begin position="207"/>
        <end position="227"/>
    </location>
</feature>
<dbReference type="PANTHER" id="PTHR39188:SF3">
    <property type="entry name" value="STAGE IV SPORULATION PROTEIN FB"/>
    <property type="match status" value="1"/>
</dbReference>
<keyword evidence="7" id="KW-0378">Hydrolase</keyword>
<dbReference type="GO" id="GO:0008237">
    <property type="term" value="F:metallopeptidase activity"/>
    <property type="evidence" value="ECO:0007669"/>
    <property type="project" value="UniProtKB-KW"/>
</dbReference>
<evidence type="ECO:0000256" key="1">
    <source>
        <dbReference type="ARBA" id="ARBA00001947"/>
    </source>
</evidence>
<evidence type="ECO:0000256" key="12">
    <source>
        <dbReference type="SAM" id="Phobius"/>
    </source>
</evidence>
<feature type="domain" description="Peptidase M50" evidence="13">
    <location>
        <begin position="134"/>
        <end position="198"/>
    </location>
</feature>
<dbReference type="Proteomes" id="UP000199167">
    <property type="component" value="Unassembled WGS sequence"/>
</dbReference>
<gene>
    <name evidence="14" type="ORF">SAMN04488515_0411</name>
</gene>
<comment type="cofactor">
    <cofactor evidence="1">
        <name>Zn(2+)</name>
        <dbReference type="ChEBI" id="CHEBI:29105"/>
    </cofactor>
</comment>
<evidence type="ECO:0000259" key="13">
    <source>
        <dbReference type="Pfam" id="PF02163"/>
    </source>
</evidence>
<keyword evidence="15" id="KW-1185">Reference proteome</keyword>
<dbReference type="STRING" id="364200.SAMN04488515_0411"/>
<evidence type="ECO:0000256" key="7">
    <source>
        <dbReference type="ARBA" id="ARBA00022801"/>
    </source>
</evidence>
<evidence type="ECO:0000313" key="15">
    <source>
        <dbReference type="Proteomes" id="UP000199167"/>
    </source>
</evidence>
<dbReference type="AlphaFoldDB" id="A0A1I0N5G5"/>
<dbReference type="GO" id="GO:0016020">
    <property type="term" value="C:membrane"/>
    <property type="evidence" value="ECO:0007669"/>
    <property type="project" value="UniProtKB-SubCell"/>
</dbReference>
<protein>
    <submittedName>
        <fullName evidence="14">Zn-dependent protease (Includes SpoIVFB)</fullName>
    </submittedName>
</protein>
<keyword evidence="10" id="KW-0482">Metalloprotease</keyword>
<reference evidence="14 15" key="1">
    <citation type="submission" date="2016-10" db="EMBL/GenBank/DDBJ databases">
        <authorList>
            <person name="de Groot N.N."/>
        </authorList>
    </citation>
    <scope>NUCLEOTIDE SEQUENCE [LARGE SCALE GENOMIC DNA]</scope>
    <source>
        <strain evidence="14 15">DSM 17925</strain>
    </source>
</reference>
<evidence type="ECO:0000256" key="2">
    <source>
        <dbReference type="ARBA" id="ARBA00004141"/>
    </source>
</evidence>
<keyword evidence="5 12" id="KW-0812">Transmembrane</keyword>
<organism evidence="14 15">
    <name type="scientific">Cognatiyoonia koreensis</name>
    <dbReference type="NCBI Taxonomy" id="364200"/>
    <lineage>
        <taxon>Bacteria</taxon>
        <taxon>Pseudomonadati</taxon>
        <taxon>Pseudomonadota</taxon>
        <taxon>Alphaproteobacteria</taxon>
        <taxon>Rhodobacterales</taxon>
        <taxon>Paracoccaceae</taxon>
        <taxon>Cognatiyoonia</taxon>
    </lineage>
</organism>
<comment type="similarity">
    <text evidence="3">Belongs to the peptidase M50B family.</text>
</comment>
<name>A0A1I0N5G5_9RHOB</name>
<keyword evidence="8" id="KW-0862">Zinc</keyword>
<evidence type="ECO:0000256" key="8">
    <source>
        <dbReference type="ARBA" id="ARBA00022833"/>
    </source>
</evidence>